<dbReference type="EMBL" id="CP068570">
    <property type="protein sequence ID" value="QQZ51036.1"/>
    <property type="molecule type" value="Genomic_DNA"/>
</dbReference>
<organism evidence="1">
    <name type="scientific">Phenylobacterium glaciei</name>
    <dbReference type="NCBI Taxonomy" id="2803784"/>
    <lineage>
        <taxon>Bacteria</taxon>
        <taxon>Pseudomonadati</taxon>
        <taxon>Pseudomonadota</taxon>
        <taxon>Alphaproteobacteria</taxon>
        <taxon>Caulobacterales</taxon>
        <taxon>Caulobacteraceae</taxon>
        <taxon>Phenylobacterium</taxon>
    </lineage>
</organism>
<proteinExistence type="predicted"/>
<accession>A0A974P4G1</accession>
<sequence length="76" mass="7912">MGTVDKACSSLGLTVKRAGLEVAAGRLPHGAQSWLALSAPIRREAPPVRMIAPRIGVGRQLERARAQVNGAPTKSG</sequence>
<dbReference type="AlphaFoldDB" id="A0A974P4G1"/>
<protein>
    <submittedName>
        <fullName evidence="1">Uncharacterized protein</fullName>
    </submittedName>
</protein>
<evidence type="ECO:0000313" key="1">
    <source>
        <dbReference type="EMBL" id="QQZ51036.1"/>
    </source>
</evidence>
<gene>
    <name evidence="1" type="ORF">JKL49_07605</name>
</gene>
<reference evidence="1" key="1">
    <citation type="submission" date="2021-01" db="EMBL/GenBank/DDBJ databases">
        <title>Genome sequence of Phenylobacterium sp. 20VBR1 isolated from a valley glaceir, Ny-Alesund, Svalbard.</title>
        <authorList>
            <person name="Thomas F.A."/>
            <person name="Krishnan K.P."/>
            <person name="Sinha R.K."/>
        </authorList>
    </citation>
    <scope>NUCLEOTIDE SEQUENCE</scope>
    <source>
        <strain evidence="1">20VBR1</strain>
    </source>
</reference>
<name>A0A974P4G1_9CAUL</name>